<dbReference type="InterPro" id="IPR020852">
    <property type="entry name" value="RNR_Ib_NrdI_bac"/>
</dbReference>
<dbReference type="InterPro" id="IPR004465">
    <property type="entry name" value="RNR_NrdI"/>
</dbReference>
<reference evidence="5 6" key="1">
    <citation type="submission" date="2019-10" db="EMBL/GenBank/DDBJ databases">
        <title>Corynebacterium sp novel species isolated from the respiratory tract of Marmot.</title>
        <authorList>
            <person name="Zhang G."/>
        </authorList>
    </citation>
    <scope>NUCLEOTIDE SEQUENCE [LARGE SCALE GENOMIC DNA]</scope>
    <source>
        <strain evidence="5 6">336</strain>
    </source>
</reference>
<dbReference type="Pfam" id="PF07972">
    <property type="entry name" value="Flavodoxin_NdrI"/>
    <property type="match status" value="1"/>
</dbReference>
<accession>A0ABQ6VDR2</accession>
<evidence type="ECO:0000256" key="3">
    <source>
        <dbReference type="ARBA" id="ARBA00020129"/>
    </source>
</evidence>
<evidence type="ECO:0000313" key="6">
    <source>
        <dbReference type="Proteomes" id="UP000436181"/>
    </source>
</evidence>
<sequence>MLITYFSSTTLNTHRFVQKLGIDNVRIPLRASEGELIVDQPHVLIVPTYGGGASISGDFSRPVPKQVIRFLNNPHNRGLLRGVIASGNLNFGPDFCKAGEVIAAKCKVPYLYRFELMGTDEDVVRVQQGLAEFEQALRSEHRWGADVRPSV</sequence>
<organism evidence="5 6">
    <name type="scientific">Corynebacterium zhongnanshanii</name>
    <dbReference type="NCBI Taxonomy" id="2768834"/>
    <lineage>
        <taxon>Bacteria</taxon>
        <taxon>Bacillati</taxon>
        <taxon>Actinomycetota</taxon>
        <taxon>Actinomycetes</taxon>
        <taxon>Mycobacteriales</taxon>
        <taxon>Corynebacteriaceae</taxon>
        <taxon>Corynebacterium</taxon>
    </lineage>
</organism>
<comment type="function">
    <text evidence="1 4">Probably involved in ribonucleotide reductase function.</text>
</comment>
<evidence type="ECO:0000256" key="1">
    <source>
        <dbReference type="ARBA" id="ARBA00003999"/>
    </source>
</evidence>
<dbReference type="RefSeq" id="WP_151843258.1">
    <property type="nucleotide sequence ID" value="NZ_CP061033.1"/>
</dbReference>
<protein>
    <recommendedName>
        <fullName evidence="3 4">Protein NrdI</fullName>
    </recommendedName>
</protein>
<dbReference type="NCBIfam" id="TIGR00333">
    <property type="entry name" value="nrdI"/>
    <property type="match status" value="1"/>
</dbReference>
<evidence type="ECO:0000313" key="5">
    <source>
        <dbReference type="EMBL" id="KAB3520998.1"/>
    </source>
</evidence>
<dbReference type="EMBL" id="WBZJ01000002">
    <property type="protein sequence ID" value="KAB3520998.1"/>
    <property type="molecule type" value="Genomic_DNA"/>
</dbReference>
<dbReference type="InterPro" id="IPR029039">
    <property type="entry name" value="Flavoprotein-like_sf"/>
</dbReference>
<dbReference type="Gene3D" id="3.40.50.360">
    <property type="match status" value="1"/>
</dbReference>
<dbReference type="HAMAP" id="MF_00128">
    <property type="entry name" value="NrdI"/>
    <property type="match status" value="1"/>
</dbReference>
<comment type="caution">
    <text evidence="5">The sequence shown here is derived from an EMBL/GenBank/DDBJ whole genome shotgun (WGS) entry which is preliminary data.</text>
</comment>
<dbReference type="Proteomes" id="UP000436181">
    <property type="component" value="Unassembled WGS sequence"/>
</dbReference>
<name>A0ABQ6VDR2_9CORY</name>
<evidence type="ECO:0000256" key="4">
    <source>
        <dbReference type="HAMAP-Rule" id="MF_00128"/>
    </source>
</evidence>
<dbReference type="PANTHER" id="PTHR37297">
    <property type="entry name" value="PROTEIN NRDI"/>
    <property type="match status" value="1"/>
</dbReference>
<proteinExistence type="inferred from homology"/>
<dbReference type="PANTHER" id="PTHR37297:SF1">
    <property type="entry name" value="PROTEIN NRDI"/>
    <property type="match status" value="1"/>
</dbReference>
<dbReference type="PIRSF" id="PIRSF005087">
    <property type="entry name" value="NrdI"/>
    <property type="match status" value="1"/>
</dbReference>
<dbReference type="SUPFAM" id="SSF52218">
    <property type="entry name" value="Flavoproteins"/>
    <property type="match status" value="1"/>
</dbReference>
<evidence type="ECO:0000256" key="2">
    <source>
        <dbReference type="ARBA" id="ARBA00009942"/>
    </source>
</evidence>
<gene>
    <name evidence="4 5" type="primary">nrdI</name>
    <name evidence="5" type="ORF">F8377_07185</name>
</gene>
<keyword evidence="6" id="KW-1185">Reference proteome</keyword>
<comment type="similarity">
    <text evidence="2 4">Belongs to the NrdI family.</text>
</comment>